<dbReference type="NCBIfam" id="NF005095">
    <property type="entry name" value="PRK06523.1"/>
    <property type="match status" value="1"/>
</dbReference>
<dbReference type="Gene3D" id="3.40.50.720">
    <property type="entry name" value="NAD(P)-binding Rossmann-like Domain"/>
    <property type="match status" value="1"/>
</dbReference>
<evidence type="ECO:0000256" key="2">
    <source>
        <dbReference type="ARBA" id="ARBA00023002"/>
    </source>
</evidence>
<dbReference type="InterPro" id="IPR020904">
    <property type="entry name" value="Sc_DH/Rdtase_CS"/>
</dbReference>
<dbReference type="RefSeq" id="WP_146349536.1">
    <property type="nucleotide sequence ID" value="NZ_VOBR01000002.1"/>
</dbReference>
<comment type="similarity">
    <text evidence="1">Belongs to the short-chain dehydrogenases/reductases (SDR) family.</text>
</comment>
<dbReference type="PROSITE" id="PS00061">
    <property type="entry name" value="ADH_SHORT"/>
    <property type="match status" value="1"/>
</dbReference>
<proteinExistence type="inferred from homology"/>
<dbReference type="InterPro" id="IPR002347">
    <property type="entry name" value="SDR_fam"/>
</dbReference>
<dbReference type="AlphaFoldDB" id="A0A563F1V2"/>
<dbReference type="EMBL" id="VOBR01000002">
    <property type="protein sequence ID" value="TWP53940.1"/>
    <property type="molecule type" value="Genomic_DNA"/>
</dbReference>
<accession>A0A563F1V2</accession>
<comment type="caution">
    <text evidence="3">The sequence shown here is derived from an EMBL/GenBank/DDBJ whole genome shotgun (WGS) entry which is preliminary data.</text>
</comment>
<organism evidence="3 4">
    <name type="scientific">Lentzea tibetensis</name>
    <dbReference type="NCBI Taxonomy" id="2591470"/>
    <lineage>
        <taxon>Bacteria</taxon>
        <taxon>Bacillati</taxon>
        <taxon>Actinomycetota</taxon>
        <taxon>Actinomycetes</taxon>
        <taxon>Pseudonocardiales</taxon>
        <taxon>Pseudonocardiaceae</taxon>
        <taxon>Lentzea</taxon>
    </lineage>
</organism>
<dbReference type="SUPFAM" id="SSF51735">
    <property type="entry name" value="NAD(P)-binding Rossmann-fold domains"/>
    <property type="match status" value="1"/>
</dbReference>
<evidence type="ECO:0000256" key="1">
    <source>
        <dbReference type="ARBA" id="ARBA00006484"/>
    </source>
</evidence>
<dbReference type="InterPro" id="IPR036291">
    <property type="entry name" value="NAD(P)-bd_dom_sf"/>
</dbReference>
<dbReference type="OrthoDB" id="3208554at2"/>
<sequence>MDLHLSGKIAVVTGASRGIGLAITRALAEEGVEVVAGARKPGPELAAVHPVEVDLATPEGPALLVDAAVSAFGGLDLLVNNVGAATPRIGGFLSVTDEDWISALTINLLSAVRTTRAALPHLLERGAGGIITIASVNSSLPDPLVIDYSAAKAAVASFSKALSKEVGPRGIRVNTISPGPVSTDLWLGDNGVAATVAQAGGGDARAVAEHAARDAVTGRFTRPDEVADLVLLLASDRTANVTGADIVIDGGLITTL</sequence>
<dbReference type="FunFam" id="3.40.50.720:FF:000084">
    <property type="entry name" value="Short-chain dehydrogenase reductase"/>
    <property type="match status" value="1"/>
</dbReference>
<reference evidence="3 4" key="1">
    <citation type="submission" date="2019-07" db="EMBL/GenBank/DDBJ databases">
        <title>Lentzea xizangensis sp. nov., isolated from Qinghai-Tibetan Plateau Soils.</title>
        <authorList>
            <person name="Huang J."/>
        </authorList>
    </citation>
    <scope>NUCLEOTIDE SEQUENCE [LARGE SCALE GENOMIC DNA]</scope>
    <source>
        <strain evidence="3 4">FXJ1.1311</strain>
    </source>
</reference>
<keyword evidence="2" id="KW-0560">Oxidoreductase</keyword>
<dbReference type="GO" id="GO:0016616">
    <property type="term" value="F:oxidoreductase activity, acting on the CH-OH group of donors, NAD or NADP as acceptor"/>
    <property type="evidence" value="ECO:0007669"/>
    <property type="project" value="TreeGrafter"/>
</dbReference>
<evidence type="ECO:0000313" key="3">
    <source>
        <dbReference type="EMBL" id="TWP53940.1"/>
    </source>
</evidence>
<dbReference type="PANTHER" id="PTHR42760">
    <property type="entry name" value="SHORT-CHAIN DEHYDROGENASES/REDUCTASES FAMILY MEMBER"/>
    <property type="match status" value="1"/>
</dbReference>
<gene>
    <name evidence="3" type="ORF">FKR81_04090</name>
</gene>
<keyword evidence="4" id="KW-1185">Reference proteome</keyword>
<evidence type="ECO:0000313" key="4">
    <source>
        <dbReference type="Proteomes" id="UP000316639"/>
    </source>
</evidence>
<name>A0A563F1V2_9PSEU</name>
<protein>
    <submittedName>
        <fullName evidence="3">SDR family oxidoreductase</fullName>
    </submittedName>
</protein>
<dbReference type="Proteomes" id="UP000316639">
    <property type="component" value="Unassembled WGS sequence"/>
</dbReference>
<dbReference type="PRINTS" id="PR00080">
    <property type="entry name" value="SDRFAMILY"/>
</dbReference>
<dbReference type="PRINTS" id="PR00081">
    <property type="entry name" value="GDHRDH"/>
</dbReference>
<dbReference type="PANTHER" id="PTHR42760:SF133">
    <property type="entry name" value="3-OXOACYL-[ACYL-CARRIER-PROTEIN] REDUCTASE"/>
    <property type="match status" value="1"/>
</dbReference>
<dbReference type="Pfam" id="PF13561">
    <property type="entry name" value="adh_short_C2"/>
    <property type="match status" value="1"/>
</dbReference>